<reference evidence="2 3" key="1">
    <citation type="submission" date="2017-06" db="EMBL/GenBank/DDBJ databases">
        <authorList>
            <person name="Kim H.J."/>
            <person name="Triplett B.A."/>
        </authorList>
    </citation>
    <scope>NUCLEOTIDE SEQUENCE [LARGE SCALE GENOMIC DNA]</scope>
    <source>
        <strain evidence="2 3">DSM 43151</strain>
    </source>
</reference>
<protein>
    <recommendedName>
        <fullName evidence="4">Excalibur calcium-binding domain-containing protein</fullName>
    </recommendedName>
</protein>
<feature type="region of interest" description="Disordered" evidence="1">
    <location>
        <begin position="52"/>
        <end position="71"/>
    </location>
</feature>
<dbReference type="AlphaFoldDB" id="A0A238YNS2"/>
<dbReference type="Proteomes" id="UP000198415">
    <property type="component" value="Unassembled WGS sequence"/>
</dbReference>
<dbReference type="EMBL" id="FZNR01000005">
    <property type="protein sequence ID" value="SNR72787.1"/>
    <property type="molecule type" value="Genomic_DNA"/>
</dbReference>
<evidence type="ECO:0000313" key="2">
    <source>
        <dbReference type="EMBL" id="SNR72787.1"/>
    </source>
</evidence>
<organism evidence="2 3">
    <name type="scientific">Actinoplanes regularis</name>
    <dbReference type="NCBI Taxonomy" id="52697"/>
    <lineage>
        <taxon>Bacteria</taxon>
        <taxon>Bacillati</taxon>
        <taxon>Actinomycetota</taxon>
        <taxon>Actinomycetes</taxon>
        <taxon>Micromonosporales</taxon>
        <taxon>Micromonosporaceae</taxon>
        <taxon>Actinoplanes</taxon>
    </lineage>
</organism>
<accession>A0A238YNS2</accession>
<dbReference type="OrthoDB" id="601499at2"/>
<evidence type="ECO:0008006" key="4">
    <source>
        <dbReference type="Google" id="ProtNLM"/>
    </source>
</evidence>
<evidence type="ECO:0000256" key="1">
    <source>
        <dbReference type="SAM" id="MobiDB-lite"/>
    </source>
</evidence>
<name>A0A238YNS2_9ACTN</name>
<proteinExistence type="predicted"/>
<keyword evidence="3" id="KW-1185">Reference proteome</keyword>
<evidence type="ECO:0000313" key="3">
    <source>
        <dbReference type="Proteomes" id="UP000198415"/>
    </source>
</evidence>
<sequence>MRIRRVLTLAGVVALVAAAAAVLVTLGRAALTPSSVAAAPAVTDSTWPYYSPAPAESGSPPPAARPGRTATASAVPAVSPAPFVQHFADGPTAGPQPMRRSPTAPLKVPAFVDGCDHNYGTRTQCVPLAFPDGVTGAAGKCSWLAAHGFTGLIVAGRDVQGLDADGDGTACD</sequence>
<dbReference type="RefSeq" id="WP_143232344.1">
    <property type="nucleotide sequence ID" value="NZ_BOMU01000035.1"/>
</dbReference>
<gene>
    <name evidence="2" type="ORF">SAMN06264365_10559</name>
</gene>